<dbReference type="PATRIC" id="fig|1268237.3.peg.701"/>
<keyword evidence="3" id="KW-1185">Reference proteome</keyword>
<dbReference type="AlphaFoldDB" id="N9VDA9"/>
<dbReference type="RefSeq" id="WP_005348195.1">
    <property type="nucleotide sequence ID" value="NZ_APVG01000006.1"/>
</dbReference>
<dbReference type="EMBL" id="APVG01000006">
    <property type="protein sequence ID" value="ENY73197.1"/>
    <property type="molecule type" value="Genomic_DNA"/>
</dbReference>
<dbReference type="eggNOG" id="COG2203">
    <property type="taxonomic scope" value="Bacteria"/>
</dbReference>
<dbReference type="PANTHER" id="PTHR43102:SF2">
    <property type="entry name" value="GAF DOMAIN-CONTAINING PROTEIN"/>
    <property type="match status" value="1"/>
</dbReference>
<dbReference type="SUPFAM" id="SSF55781">
    <property type="entry name" value="GAF domain-like"/>
    <property type="match status" value="1"/>
</dbReference>
<reference evidence="2 3" key="1">
    <citation type="journal article" date="2013" name="Genome Announc.">
        <title>Draft Genome Sequence of the Aeromonas diversa Type Strain.</title>
        <authorList>
            <person name="Farfan M."/>
            <person name="Spataro N."/>
            <person name="Sanglas A."/>
            <person name="Albarral V."/>
            <person name="Loren J.G."/>
            <person name="Bosch E."/>
            <person name="Fuste M.C."/>
        </authorList>
    </citation>
    <scope>NUCLEOTIDE SEQUENCE [LARGE SCALE GENOMIC DNA]</scope>
    <source>
        <strain evidence="2 3">2478-85</strain>
    </source>
</reference>
<name>N9VDA9_9GAMM</name>
<dbReference type="InterPro" id="IPR003018">
    <property type="entry name" value="GAF"/>
</dbReference>
<accession>N9VDA9</accession>
<evidence type="ECO:0000259" key="1">
    <source>
        <dbReference type="Pfam" id="PF01590"/>
    </source>
</evidence>
<proteinExistence type="predicted"/>
<dbReference type="InterPro" id="IPR029016">
    <property type="entry name" value="GAF-like_dom_sf"/>
</dbReference>
<gene>
    <name evidence="2" type="ORF">G114_03573</name>
</gene>
<feature type="domain" description="GAF" evidence="1">
    <location>
        <begin position="6"/>
        <end position="64"/>
    </location>
</feature>
<dbReference type="PANTHER" id="PTHR43102">
    <property type="entry name" value="SLR1143 PROTEIN"/>
    <property type="match status" value="1"/>
</dbReference>
<protein>
    <submittedName>
        <fullName evidence="2">GAF sensor-containing diguanylate cyclase</fullName>
    </submittedName>
</protein>
<comment type="caution">
    <text evidence="2">The sequence shown here is derived from an EMBL/GenBank/DDBJ whole genome shotgun (WGS) entry which is preliminary data.</text>
</comment>
<dbReference type="Pfam" id="PF01590">
    <property type="entry name" value="GAF"/>
    <property type="match status" value="1"/>
</dbReference>
<dbReference type="Gene3D" id="3.30.450.40">
    <property type="match status" value="1"/>
</dbReference>
<organism evidence="2 3">
    <name type="scientific">Aeromonas diversa CDC 2478-85</name>
    <dbReference type="NCBI Taxonomy" id="1268237"/>
    <lineage>
        <taxon>Bacteria</taxon>
        <taxon>Pseudomonadati</taxon>
        <taxon>Pseudomonadota</taxon>
        <taxon>Gammaproteobacteria</taxon>
        <taxon>Aeromonadales</taxon>
        <taxon>Aeromonadaceae</taxon>
        <taxon>Aeromonas</taxon>
    </lineage>
</organism>
<sequence>MRDTGLDPRFADNPLVAGEPYIRFYAGCPLRVSNACVLGTHCVIDSKPRQRDDETLQRFEGLAAMEVPLLDDLLKRADHLMYRQKMAKRSVKN</sequence>
<evidence type="ECO:0000313" key="2">
    <source>
        <dbReference type="EMBL" id="ENY73197.1"/>
    </source>
</evidence>
<dbReference type="Proteomes" id="UP000023775">
    <property type="component" value="Unassembled WGS sequence"/>
</dbReference>
<evidence type="ECO:0000313" key="3">
    <source>
        <dbReference type="Proteomes" id="UP000023775"/>
    </source>
</evidence>
<dbReference type="OrthoDB" id="9812358at2"/>